<evidence type="ECO:0000313" key="1">
    <source>
        <dbReference type="EMBL" id="CAG8793040.1"/>
    </source>
</evidence>
<gene>
    <name evidence="1" type="ORF">SPELUC_LOCUS17399</name>
</gene>
<accession>A0ACA9RGS8</accession>
<reference evidence="1" key="1">
    <citation type="submission" date="2021-06" db="EMBL/GenBank/DDBJ databases">
        <authorList>
            <person name="Kallberg Y."/>
            <person name="Tangrot J."/>
            <person name="Rosling A."/>
        </authorList>
    </citation>
    <scope>NUCLEOTIDE SEQUENCE</scope>
    <source>
        <strain evidence="1">28 12/20/2015</strain>
    </source>
</reference>
<name>A0ACA9RGS8_9GLOM</name>
<organism evidence="1 2">
    <name type="scientific">Cetraspora pellucida</name>
    <dbReference type="NCBI Taxonomy" id="1433469"/>
    <lineage>
        <taxon>Eukaryota</taxon>
        <taxon>Fungi</taxon>
        <taxon>Fungi incertae sedis</taxon>
        <taxon>Mucoromycota</taxon>
        <taxon>Glomeromycotina</taxon>
        <taxon>Glomeromycetes</taxon>
        <taxon>Diversisporales</taxon>
        <taxon>Gigasporaceae</taxon>
        <taxon>Cetraspora</taxon>
    </lineage>
</organism>
<evidence type="ECO:0000313" key="2">
    <source>
        <dbReference type="Proteomes" id="UP000789366"/>
    </source>
</evidence>
<keyword evidence="2" id="KW-1185">Reference proteome</keyword>
<dbReference type="Proteomes" id="UP000789366">
    <property type="component" value="Unassembled WGS sequence"/>
</dbReference>
<proteinExistence type="predicted"/>
<protein>
    <submittedName>
        <fullName evidence="1">2888_t:CDS:1</fullName>
    </submittedName>
</protein>
<dbReference type="EMBL" id="CAJVPW010071092">
    <property type="protein sequence ID" value="CAG8793040.1"/>
    <property type="molecule type" value="Genomic_DNA"/>
</dbReference>
<feature type="non-terminal residue" evidence="1">
    <location>
        <position position="61"/>
    </location>
</feature>
<sequence length="61" mass="7190">RHQIINPSNEELEILEKLCSMVTELYDSIIEVGNVGRNEKKMAQMFKKRVQNLKEVTQEEK</sequence>
<feature type="non-terminal residue" evidence="1">
    <location>
        <position position="1"/>
    </location>
</feature>
<comment type="caution">
    <text evidence="1">The sequence shown here is derived from an EMBL/GenBank/DDBJ whole genome shotgun (WGS) entry which is preliminary data.</text>
</comment>